<feature type="compositionally biased region" description="Low complexity" evidence="12">
    <location>
        <begin position="373"/>
        <end position="414"/>
    </location>
</feature>
<sequence length="677" mass="71715">MSYQVLARKYRPRSFDTLVGQEHVVRALTHALEQQRLHHAYLFTGTRGVGKTTLSRILAKSLNCVGADGNGSITAQPCGVCEACVAIDAGRFVDYIEMDAASNRGVDEMAQLLEQAIYAPSNARFKVYMIDEVHMLTNHAFNSMLKTLEEPPEHVKFILATTDPQKIPVTVLSRCLQFNLKQMPPGHIISHLDNILGQENIEFEAPALRLLAQGAHGSMRDALSLTDQAIAYAAGKVTLEAVQGMLGALDQSYLIRVLDALAVEDGAALLSVADEMATRSLSYNAALQDLATLLHQIALAQTVPAALAEDVPQREDIMRLASQFNPEEAQLFYQIAVHGRNELGLAPDEYAGFSMTLLRMLAFRPVAASAAGSAGSAPAAPAAPAARTTAPARSTPAAAPLSAAPQVATTSTPVSRPPAAAPAPGPGNSARAAALEAARAASGKSSPRPAVAAPAPAPVPAQVQAAPVPAPAPSLPEAFDDIPPPWDEEPAGADAQKKTEQYSAASANEAVSHAVLDNVEDPIVVAPPTIAVSTVTPAMQAQTAQVAAELGWDGNWPHLAAELPLRGMVQQMAQQSELVRCEQVGNAICFHLRIPVETLRASGNVDKLTAVLSERFGRTVRVETEIGMVALTANAKAEADRAERQREAEQTVKNDPFIQVMMREFGASIVPGSVRPL</sequence>
<keyword evidence="6 11" id="KW-0547">Nucleotide-binding</keyword>
<dbReference type="InterPro" id="IPR012763">
    <property type="entry name" value="DNA_pol_III_sug/sutau_N"/>
</dbReference>
<accession>A0ABW8Z4F5</accession>
<evidence type="ECO:0000256" key="4">
    <source>
        <dbReference type="ARBA" id="ARBA00022705"/>
    </source>
</evidence>
<dbReference type="NCBIfam" id="NF008975">
    <property type="entry name" value="PRK12323.1"/>
    <property type="match status" value="1"/>
</dbReference>
<dbReference type="GO" id="GO:0003887">
    <property type="term" value="F:DNA-directed DNA polymerase activity"/>
    <property type="evidence" value="ECO:0007669"/>
    <property type="project" value="UniProtKB-EC"/>
</dbReference>
<dbReference type="SMART" id="SM00382">
    <property type="entry name" value="AAA"/>
    <property type="match status" value="1"/>
</dbReference>
<reference evidence="14 15" key="1">
    <citation type="journal article" date="2024" name="Chem. Sci.">
        <title>Discovery of megapolipeptins by genome mining of a Burkholderiales bacteria collection.</title>
        <authorList>
            <person name="Paulo B.S."/>
            <person name="Recchia M.J.J."/>
            <person name="Lee S."/>
            <person name="Fergusson C.H."/>
            <person name="Romanowski S.B."/>
            <person name="Hernandez A."/>
            <person name="Krull N."/>
            <person name="Liu D.Y."/>
            <person name="Cavanagh H."/>
            <person name="Bos A."/>
            <person name="Gray C.A."/>
            <person name="Murphy B.T."/>
            <person name="Linington R.G."/>
            <person name="Eustaquio A.S."/>
        </authorList>
    </citation>
    <scope>NUCLEOTIDE SEQUENCE [LARGE SCALE GENOMIC DNA]</scope>
    <source>
        <strain evidence="14 15">RL21-008-BIB-B</strain>
    </source>
</reference>
<feature type="region of interest" description="Disordered" evidence="12">
    <location>
        <begin position="373"/>
        <end position="497"/>
    </location>
</feature>
<keyword evidence="4 11" id="KW-0235">DNA replication</keyword>
<dbReference type="Pfam" id="PF22608">
    <property type="entry name" value="DNAX_ATPase_lid"/>
    <property type="match status" value="1"/>
</dbReference>
<comment type="similarity">
    <text evidence="1 11">Belongs to the DnaX/STICHEL family.</text>
</comment>
<gene>
    <name evidence="11" type="primary">dnaX</name>
    <name evidence="14" type="ORF">PQR63_05990</name>
</gene>
<dbReference type="Gene3D" id="3.30.300.150">
    <property type="entry name" value="DNA polymerase III, tau subunit, domain V"/>
    <property type="match status" value="1"/>
</dbReference>
<keyword evidence="5" id="KW-0479">Metal-binding</keyword>
<keyword evidence="8 11" id="KW-0067">ATP-binding</keyword>
<dbReference type="PANTHER" id="PTHR11669">
    <property type="entry name" value="REPLICATION FACTOR C / DNA POLYMERASE III GAMMA-TAU SUBUNIT"/>
    <property type="match status" value="1"/>
</dbReference>
<dbReference type="CDD" id="cd18137">
    <property type="entry name" value="HLD_clamp_pol_III_gamma_tau"/>
    <property type="match status" value="1"/>
</dbReference>
<evidence type="ECO:0000256" key="2">
    <source>
        <dbReference type="ARBA" id="ARBA00022679"/>
    </source>
</evidence>
<evidence type="ECO:0000256" key="11">
    <source>
        <dbReference type="RuleBase" id="RU364063"/>
    </source>
</evidence>
<dbReference type="InterPro" id="IPR050238">
    <property type="entry name" value="DNA_Rep/Repair_Clamp_Loader"/>
</dbReference>
<keyword evidence="2 11" id="KW-0808">Transferase</keyword>
<evidence type="ECO:0000256" key="6">
    <source>
        <dbReference type="ARBA" id="ARBA00022741"/>
    </source>
</evidence>
<evidence type="ECO:0000313" key="15">
    <source>
        <dbReference type="Proteomes" id="UP001629214"/>
    </source>
</evidence>
<proteinExistence type="inferred from homology"/>
<dbReference type="Gene3D" id="1.10.8.60">
    <property type="match status" value="1"/>
</dbReference>
<dbReference type="InterPro" id="IPR021029">
    <property type="entry name" value="DNA_pol_III_tau_dom-5"/>
</dbReference>
<dbReference type="CDD" id="cd00009">
    <property type="entry name" value="AAA"/>
    <property type="match status" value="1"/>
</dbReference>
<comment type="subunit">
    <text evidence="11">DNA polymerase III contains a core (composed of alpha, epsilon and theta chains) that associates with a tau subunit. This core dimerizes to form the POLIII' complex. PolIII' associates with the gamma complex (composed of gamma, delta, delta', psi and chi chains) and with the beta chain to form the complete DNA polymerase III complex.</text>
</comment>
<comment type="caution">
    <text evidence="14">The sequence shown here is derived from an EMBL/GenBank/DDBJ whole genome shotgun (WGS) entry which is preliminary data.</text>
</comment>
<dbReference type="RefSeq" id="WP_408166477.1">
    <property type="nucleotide sequence ID" value="NZ_JAQQFR010000003.1"/>
</dbReference>
<dbReference type="PANTHER" id="PTHR11669:SF0">
    <property type="entry name" value="PROTEIN STICHEL-LIKE 2"/>
    <property type="match status" value="1"/>
</dbReference>
<keyword evidence="9 11" id="KW-0239">DNA-directed DNA polymerase</keyword>
<dbReference type="InterPro" id="IPR003593">
    <property type="entry name" value="AAA+_ATPase"/>
</dbReference>
<organism evidence="14 15">
    <name type="scientific">Herbaspirillum rhizosphaerae</name>
    <dbReference type="NCBI Taxonomy" id="346179"/>
    <lineage>
        <taxon>Bacteria</taxon>
        <taxon>Pseudomonadati</taxon>
        <taxon>Pseudomonadota</taxon>
        <taxon>Betaproteobacteria</taxon>
        <taxon>Burkholderiales</taxon>
        <taxon>Oxalobacteraceae</taxon>
        <taxon>Herbaspirillum</taxon>
    </lineage>
</organism>
<dbReference type="NCBIfam" id="NF005942">
    <property type="entry name" value="PRK07994.1"/>
    <property type="match status" value="1"/>
</dbReference>
<dbReference type="InterPro" id="IPR022754">
    <property type="entry name" value="DNA_pol_III_gamma-3"/>
</dbReference>
<evidence type="ECO:0000256" key="7">
    <source>
        <dbReference type="ARBA" id="ARBA00022833"/>
    </source>
</evidence>
<feature type="compositionally biased region" description="Low complexity" evidence="12">
    <location>
        <begin position="449"/>
        <end position="467"/>
    </location>
</feature>
<evidence type="ECO:0000256" key="12">
    <source>
        <dbReference type="SAM" id="MobiDB-lite"/>
    </source>
</evidence>
<dbReference type="InterPro" id="IPR038249">
    <property type="entry name" value="PolIII_tau_V_sf"/>
</dbReference>
<dbReference type="SUPFAM" id="SSF52540">
    <property type="entry name" value="P-loop containing nucleoside triphosphate hydrolases"/>
    <property type="match status" value="1"/>
</dbReference>
<dbReference type="InterPro" id="IPR045085">
    <property type="entry name" value="HLD_clamp_pol_III_gamma_tau"/>
</dbReference>
<dbReference type="SUPFAM" id="SSF48019">
    <property type="entry name" value="post-AAA+ oligomerization domain-like"/>
    <property type="match status" value="1"/>
</dbReference>
<comment type="catalytic activity">
    <reaction evidence="10 11">
        <text>DNA(n) + a 2'-deoxyribonucleoside 5'-triphosphate = DNA(n+1) + diphosphate</text>
        <dbReference type="Rhea" id="RHEA:22508"/>
        <dbReference type="Rhea" id="RHEA-COMP:17339"/>
        <dbReference type="Rhea" id="RHEA-COMP:17340"/>
        <dbReference type="ChEBI" id="CHEBI:33019"/>
        <dbReference type="ChEBI" id="CHEBI:61560"/>
        <dbReference type="ChEBI" id="CHEBI:173112"/>
        <dbReference type="EC" id="2.7.7.7"/>
    </reaction>
</comment>
<evidence type="ECO:0000256" key="3">
    <source>
        <dbReference type="ARBA" id="ARBA00022695"/>
    </source>
</evidence>
<dbReference type="Pfam" id="PF12170">
    <property type="entry name" value="DNA_pol3_tau_5"/>
    <property type="match status" value="1"/>
</dbReference>
<name>A0ABW8Z4F5_9BURK</name>
<feature type="compositionally biased region" description="Low complexity" evidence="12">
    <location>
        <begin position="426"/>
        <end position="441"/>
    </location>
</feature>
<dbReference type="Gene3D" id="1.20.272.10">
    <property type="match status" value="1"/>
</dbReference>
<comment type="function">
    <text evidence="11">DNA polymerase III is a complex, multichain enzyme responsible for most of the replicative synthesis in bacteria. This DNA polymerase also exhibits 3' to 5' exonuclease activity.</text>
</comment>
<evidence type="ECO:0000256" key="8">
    <source>
        <dbReference type="ARBA" id="ARBA00022840"/>
    </source>
</evidence>
<dbReference type="Proteomes" id="UP001629214">
    <property type="component" value="Unassembled WGS sequence"/>
</dbReference>
<evidence type="ECO:0000256" key="10">
    <source>
        <dbReference type="ARBA" id="ARBA00049244"/>
    </source>
</evidence>
<feature type="domain" description="AAA+ ATPase" evidence="13">
    <location>
        <begin position="37"/>
        <end position="184"/>
    </location>
</feature>
<dbReference type="NCBIfam" id="TIGR02397">
    <property type="entry name" value="dnaX_nterm"/>
    <property type="match status" value="1"/>
</dbReference>
<dbReference type="InterPro" id="IPR027417">
    <property type="entry name" value="P-loop_NTPase"/>
</dbReference>
<keyword evidence="7" id="KW-0862">Zinc</keyword>
<keyword evidence="15" id="KW-1185">Reference proteome</keyword>
<protein>
    <recommendedName>
        <fullName evidence="11">DNA polymerase III subunit gamma/tau</fullName>
        <ecNumber evidence="11">2.7.7.7</ecNumber>
    </recommendedName>
</protein>
<dbReference type="EC" id="2.7.7.7" evidence="11"/>
<dbReference type="InterPro" id="IPR008921">
    <property type="entry name" value="DNA_pol3_clamp-load_cplx_C"/>
</dbReference>
<dbReference type="Gene3D" id="3.40.50.300">
    <property type="entry name" value="P-loop containing nucleotide triphosphate hydrolases"/>
    <property type="match status" value="1"/>
</dbReference>
<evidence type="ECO:0000256" key="5">
    <source>
        <dbReference type="ARBA" id="ARBA00022723"/>
    </source>
</evidence>
<dbReference type="EMBL" id="JAQQFR010000003">
    <property type="protein sequence ID" value="MFL9877916.1"/>
    <property type="molecule type" value="Genomic_DNA"/>
</dbReference>
<evidence type="ECO:0000259" key="13">
    <source>
        <dbReference type="SMART" id="SM00382"/>
    </source>
</evidence>
<feature type="compositionally biased region" description="Pro residues" evidence="12">
    <location>
        <begin position="415"/>
        <end position="425"/>
    </location>
</feature>
<evidence type="ECO:0000313" key="14">
    <source>
        <dbReference type="EMBL" id="MFL9877916.1"/>
    </source>
</evidence>
<dbReference type="Pfam" id="PF13177">
    <property type="entry name" value="DNA_pol3_delta2"/>
    <property type="match status" value="1"/>
</dbReference>
<evidence type="ECO:0000256" key="1">
    <source>
        <dbReference type="ARBA" id="ARBA00006360"/>
    </source>
</evidence>
<evidence type="ECO:0000256" key="9">
    <source>
        <dbReference type="ARBA" id="ARBA00022932"/>
    </source>
</evidence>
<dbReference type="Pfam" id="PF12169">
    <property type="entry name" value="DNA_pol3_gamma3"/>
    <property type="match status" value="1"/>
</dbReference>
<keyword evidence="3 11" id="KW-0548">Nucleotidyltransferase</keyword>